<dbReference type="EMBL" id="JAEAOA010000671">
    <property type="protein sequence ID" value="KAK3607680.1"/>
    <property type="molecule type" value="Genomic_DNA"/>
</dbReference>
<reference evidence="1" key="3">
    <citation type="submission" date="2023-05" db="EMBL/GenBank/DDBJ databases">
        <authorList>
            <person name="Smith C.H."/>
        </authorList>
    </citation>
    <scope>NUCLEOTIDE SEQUENCE</scope>
    <source>
        <strain evidence="1">CHS0354</strain>
        <tissue evidence="1">Mantle</tissue>
    </source>
</reference>
<evidence type="ECO:0000313" key="1">
    <source>
        <dbReference type="EMBL" id="KAK3607680.1"/>
    </source>
</evidence>
<name>A0AAE0WBU6_9BIVA</name>
<protein>
    <submittedName>
        <fullName evidence="1">Uncharacterized protein</fullName>
    </submittedName>
</protein>
<proteinExistence type="predicted"/>
<accession>A0AAE0WBU6</accession>
<organism evidence="1 2">
    <name type="scientific">Potamilus streckersoni</name>
    <dbReference type="NCBI Taxonomy" id="2493646"/>
    <lineage>
        <taxon>Eukaryota</taxon>
        <taxon>Metazoa</taxon>
        <taxon>Spiralia</taxon>
        <taxon>Lophotrochozoa</taxon>
        <taxon>Mollusca</taxon>
        <taxon>Bivalvia</taxon>
        <taxon>Autobranchia</taxon>
        <taxon>Heteroconchia</taxon>
        <taxon>Palaeoheterodonta</taxon>
        <taxon>Unionida</taxon>
        <taxon>Unionoidea</taxon>
        <taxon>Unionidae</taxon>
        <taxon>Ambleminae</taxon>
        <taxon>Lampsilini</taxon>
        <taxon>Potamilus</taxon>
    </lineage>
</organism>
<sequence length="64" mass="7036">MLDLRLMLVVADRSANSSGTNSANAFDGLCRPIHADVKPNFAPQMLTGYSRDVMKKTFGCNFIK</sequence>
<keyword evidence="2" id="KW-1185">Reference proteome</keyword>
<reference evidence="1" key="1">
    <citation type="journal article" date="2021" name="Genome Biol. Evol.">
        <title>A High-Quality Reference Genome for a Parasitic Bivalve with Doubly Uniparental Inheritance (Bivalvia: Unionida).</title>
        <authorList>
            <person name="Smith C.H."/>
        </authorList>
    </citation>
    <scope>NUCLEOTIDE SEQUENCE</scope>
    <source>
        <strain evidence="1">CHS0354</strain>
    </source>
</reference>
<evidence type="ECO:0000313" key="2">
    <source>
        <dbReference type="Proteomes" id="UP001195483"/>
    </source>
</evidence>
<reference evidence="1" key="2">
    <citation type="journal article" date="2021" name="Genome Biol. Evol.">
        <title>Developing a high-quality reference genome for a parasitic bivalve with doubly uniparental inheritance (Bivalvia: Unionida).</title>
        <authorList>
            <person name="Smith C.H."/>
        </authorList>
    </citation>
    <scope>NUCLEOTIDE SEQUENCE</scope>
    <source>
        <strain evidence="1">CHS0354</strain>
        <tissue evidence="1">Mantle</tissue>
    </source>
</reference>
<comment type="caution">
    <text evidence="1">The sequence shown here is derived from an EMBL/GenBank/DDBJ whole genome shotgun (WGS) entry which is preliminary data.</text>
</comment>
<dbReference type="Proteomes" id="UP001195483">
    <property type="component" value="Unassembled WGS sequence"/>
</dbReference>
<gene>
    <name evidence="1" type="ORF">CHS0354_010669</name>
</gene>
<dbReference type="AlphaFoldDB" id="A0AAE0WBU6"/>